<gene>
    <name evidence="2" type="ORF">Pla175_18310</name>
</gene>
<feature type="compositionally biased region" description="Low complexity" evidence="1">
    <location>
        <begin position="22"/>
        <end position="44"/>
    </location>
</feature>
<protein>
    <submittedName>
        <fullName evidence="2">Uncharacterized protein</fullName>
    </submittedName>
</protein>
<feature type="compositionally biased region" description="Low complexity" evidence="1">
    <location>
        <begin position="135"/>
        <end position="159"/>
    </location>
</feature>
<dbReference type="AlphaFoldDB" id="A0A518DAH4"/>
<organism evidence="2 3">
    <name type="scientific">Pirellulimonas nuda</name>
    <dbReference type="NCBI Taxonomy" id="2528009"/>
    <lineage>
        <taxon>Bacteria</taxon>
        <taxon>Pseudomonadati</taxon>
        <taxon>Planctomycetota</taxon>
        <taxon>Planctomycetia</taxon>
        <taxon>Pirellulales</taxon>
        <taxon>Lacipirellulaceae</taxon>
        <taxon>Pirellulimonas</taxon>
    </lineage>
</organism>
<evidence type="ECO:0000313" key="3">
    <source>
        <dbReference type="Proteomes" id="UP000317429"/>
    </source>
</evidence>
<feature type="region of interest" description="Disordered" evidence="1">
    <location>
        <begin position="271"/>
        <end position="304"/>
    </location>
</feature>
<feature type="compositionally biased region" description="Pro residues" evidence="1">
    <location>
        <begin position="59"/>
        <end position="72"/>
    </location>
</feature>
<dbReference type="EMBL" id="CP036291">
    <property type="protein sequence ID" value="QDU88453.1"/>
    <property type="molecule type" value="Genomic_DNA"/>
</dbReference>
<reference evidence="2 3" key="1">
    <citation type="submission" date="2019-02" db="EMBL/GenBank/DDBJ databases">
        <title>Deep-cultivation of Planctomycetes and their phenomic and genomic characterization uncovers novel biology.</title>
        <authorList>
            <person name="Wiegand S."/>
            <person name="Jogler M."/>
            <person name="Boedeker C."/>
            <person name="Pinto D."/>
            <person name="Vollmers J."/>
            <person name="Rivas-Marin E."/>
            <person name="Kohn T."/>
            <person name="Peeters S.H."/>
            <person name="Heuer A."/>
            <person name="Rast P."/>
            <person name="Oberbeckmann S."/>
            <person name="Bunk B."/>
            <person name="Jeske O."/>
            <person name="Meyerdierks A."/>
            <person name="Storesund J.E."/>
            <person name="Kallscheuer N."/>
            <person name="Luecker S."/>
            <person name="Lage O.M."/>
            <person name="Pohl T."/>
            <person name="Merkel B.J."/>
            <person name="Hornburger P."/>
            <person name="Mueller R.-W."/>
            <person name="Bruemmer F."/>
            <person name="Labrenz M."/>
            <person name="Spormann A.M."/>
            <person name="Op den Camp H."/>
            <person name="Overmann J."/>
            <person name="Amann R."/>
            <person name="Jetten M.S.M."/>
            <person name="Mascher T."/>
            <person name="Medema M.H."/>
            <person name="Devos D.P."/>
            <person name="Kaster A.-K."/>
            <person name="Ovreas L."/>
            <person name="Rohde M."/>
            <person name="Galperin M.Y."/>
            <person name="Jogler C."/>
        </authorList>
    </citation>
    <scope>NUCLEOTIDE SEQUENCE [LARGE SCALE GENOMIC DNA]</scope>
    <source>
        <strain evidence="2 3">Pla175</strain>
    </source>
</reference>
<name>A0A518DAH4_9BACT</name>
<dbReference type="Proteomes" id="UP000317429">
    <property type="component" value="Chromosome"/>
</dbReference>
<feature type="region of interest" description="Disordered" evidence="1">
    <location>
        <begin position="111"/>
        <end position="218"/>
    </location>
</feature>
<feature type="region of interest" description="Disordered" evidence="1">
    <location>
        <begin position="12"/>
        <end position="72"/>
    </location>
</feature>
<sequence>MVLLAPPAGWTAAVDADPPEAVPAAHLAPPGEGAGSAAGAPSDAVNAGPLDSFDCAALEPPPADPQAPVPEPPVVAAPKPLLQKAATLVTVGGVGLSVVVVAAALMVGSAAPPPGAETAQRAESDPVQGDPVQGDPPSEQPQQAAAPAAPPAAGSPEADATPELPPAADPTPAHDKVVVQKPETTEAEAPAEAGLPTTEASNALPTEPAAGAGPIDPLDVDPANLDLVLRKGPAAAPPPARKPPEAAAPRIALSAEAPAPRDATIDARLANAAQLKSPPVRRRPTGTDAPASGDAPTRLASRLPGLTPQRLPLWQATELLTTLSGVPITLPPEALDMAGVSPRQPVTFGGRDVSLAQLLGQALHEARLEADISASQAVAVRPGLTAVQTRAYDVSDLMGDDPQSLESLLRTMAAPDAQGDASGLSVRGGQLQVQGDTATHYSVRIFCERLRKARGLAAASKYPQDLLHVSPALEGLRPTLDRKTTFSFVDWTPMAEIVAHWRQVSRLTILVDWRELESVEISPQTLLACGVVDRPWTDALDSVLGPLGLAWRPIDGETIEITTREAADRATLVEFYPLAAGQRASASDLARAVEALGEGASASYDQAASTLIVRAATAAQRDAHALLTGDR</sequence>
<feature type="compositionally biased region" description="Low complexity" evidence="1">
    <location>
        <begin position="187"/>
        <end position="200"/>
    </location>
</feature>
<accession>A0A518DAH4</accession>
<keyword evidence="3" id="KW-1185">Reference proteome</keyword>
<dbReference type="KEGG" id="pnd:Pla175_18310"/>
<evidence type="ECO:0000256" key="1">
    <source>
        <dbReference type="SAM" id="MobiDB-lite"/>
    </source>
</evidence>
<proteinExistence type="predicted"/>
<evidence type="ECO:0000313" key="2">
    <source>
        <dbReference type="EMBL" id="QDU88453.1"/>
    </source>
</evidence>